<dbReference type="PANTHER" id="PTHR32060">
    <property type="entry name" value="TAIL-SPECIFIC PROTEASE"/>
    <property type="match status" value="1"/>
</dbReference>
<evidence type="ECO:0000256" key="5">
    <source>
        <dbReference type="RuleBase" id="RU004404"/>
    </source>
</evidence>
<organism evidence="8 9">
    <name type="scientific">Candidatus Dojkabacteria bacterium CG_4_10_14_0_2_um_filter_Dojkabacteria_WS6_41_15</name>
    <dbReference type="NCBI Taxonomy" id="2014249"/>
    <lineage>
        <taxon>Bacteria</taxon>
        <taxon>Candidatus Dojkabacteria</taxon>
    </lineage>
</organism>
<keyword evidence="3 5" id="KW-0378">Hydrolase</keyword>
<dbReference type="Gene3D" id="3.90.226.10">
    <property type="entry name" value="2-enoyl-CoA Hydratase, Chain A, domain 1"/>
    <property type="match status" value="1"/>
</dbReference>
<dbReference type="InterPro" id="IPR001478">
    <property type="entry name" value="PDZ"/>
</dbReference>
<gene>
    <name evidence="8" type="ORF">COX64_02345</name>
</gene>
<evidence type="ECO:0000256" key="6">
    <source>
        <dbReference type="SAM" id="Phobius"/>
    </source>
</evidence>
<dbReference type="Gene3D" id="2.30.42.10">
    <property type="match status" value="1"/>
</dbReference>
<keyword evidence="4 5" id="KW-0720">Serine protease</keyword>
<dbReference type="Proteomes" id="UP000228952">
    <property type="component" value="Unassembled WGS sequence"/>
</dbReference>
<dbReference type="SMART" id="SM00228">
    <property type="entry name" value="PDZ"/>
    <property type="match status" value="1"/>
</dbReference>
<dbReference type="Gene3D" id="3.30.750.44">
    <property type="match status" value="1"/>
</dbReference>
<dbReference type="InterPro" id="IPR029045">
    <property type="entry name" value="ClpP/crotonase-like_dom_sf"/>
</dbReference>
<dbReference type="GO" id="GO:0008236">
    <property type="term" value="F:serine-type peptidase activity"/>
    <property type="evidence" value="ECO:0007669"/>
    <property type="project" value="UniProtKB-KW"/>
</dbReference>
<dbReference type="CDD" id="cd06782">
    <property type="entry name" value="cpPDZ_CPP-like"/>
    <property type="match status" value="1"/>
</dbReference>
<evidence type="ECO:0000259" key="7">
    <source>
        <dbReference type="PROSITE" id="PS50106"/>
    </source>
</evidence>
<feature type="transmembrane region" description="Helical" evidence="6">
    <location>
        <begin position="16"/>
        <end position="37"/>
    </location>
</feature>
<accession>A0A2M7W212</accession>
<keyword evidence="6" id="KW-1133">Transmembrane helix</keyword>
<dbReference type="PANTHER" id="PTHR32060:SF30">
    <property type="entry name" value="CARBOXY-TERMINAL PROCESSING PROTEASE CTPA"/>
    <property type="match status" value="1"/>
</dbReference>
<dbReference type="AlphaFoldDB" id="A0A2M7W212"/>
<feature type="domain" description="PDZ" evidence="7">
    <location>
        <begin position="114"/>
        <end position="182"/>
    </location>
</feature>
<dbReference type="FunFam" id="2.30.42.10:FF:000063">
    <property type="entry name" value="Peptidase, S41 family"/>
    <property type="match status" value="1"/>
</dbReference>
<evidence type="ECO:0000313" key="8">
    <source>
        <dbReference type="EMBL" id="PJA14299.1"/>
    </source>
</evidence>
<keyword evidence="2 5" id="KW-0645">Protease</keyword>
<dbReference type="SUPFAM" id="SSF52096">
    <property type="entry name" value="ClpP/crotonase"/>
    <property type="match status" value="1"/>
</dbReference>
<dbReference type="EMBL" id="PFQB01000056">
    <property type="protein sequence ID" value="PJA14299.1"/>
    <property type="molecule type" value="Genomic_DNA"/>
</dbReference>
<protein>
    <recommendedName>
        <fullName evidence="7">PDZ domain-containing protein</fullName>
    </recommendedName>
</protein>
<evidence type="ECO:0000256" key="1">
    <source>
        <dbReference type="ARBA" id="ARBA00009179"/>
    </source>
</evidence>
<proteinExistence type="inferred from homology"/>
<dbReference type="CDD" id="cd07560">
    <property type="entry name" value="Peptidase_S41_CPP"/>
    <property type="match status" value="1"/>
</dbReference>
<dbReference type="InterPro" id="IPR041489">
    <property type="entry name" value="PDZ_6"/>
</dbReference>
<dbReference type="GO" id="GO:0007165">
    <property type="term" value="P:signal transduction"/>
    <property type="evidence" value="ECO:0007669"/>
    <property type="project" value="TreeGrafter"/>
</dbReference>
<reference evidence="9" key="1">
    <citation type="submission" date="2017-09" db="EMBL/GenBank/DDBJ databases">
        <title>Depth-based differentiation of microbial function through sediment-hosted aquifers and enrichment of novel symbionts in the deep terrestrial subsurface.</title>
        <authorList>
            <person name="Probst A.J."/>
            <person name="Ladd B."/>
            <person name="Jarett J.K."/>
            <person name="Geller-Mcgrath D.E."/>
            <person name="Sieber C.M.K."/>
            <person name="Emerson J.B."/>
            <person name="Anantharaman K."/>
            <person name="Thomas B.C."/>
            <person name="Malmstrom R."/>
            <person name="Stieglmeier M."/>
            <person name="Klingl A."/>
            <person name="Woyke T."/>
            <person name="Ryan C.M."/>
            <person name="Banfield J.F."/>
        </authorList>
    </citation>
    <scope>NUCLEOTIDE SEQUENCE [LARGE SCALE GENOMIC DNA]</scope>
</reference>
<evidence type="ECO:0000256" key="3">
    <source>
        <dbReference type="ARBA" id="ARBA00022801"/>
    </source>
</evidence>
<dbReference type="GO" id="GO:0030288">
    <property type="term" value="C:outer membrane-bounded periplasmic space"/>
    <property type="evidence" value="ECO:0007669"/>
    <property type="project" value="TreeGrafter"/>
</dbReference>
<comment type="similarity">
    <text evidence="1 5">Belongs to the peptidase S41A family.</text>
</comment>
<name>A0A2M7W212_9BACT</name>
<sequence>MEKEIQQKRSFFDKQITIANAVVFFGVVLLLGVGIGASSDSLKTVIYENVAKVAPSGDLSKKDYSLYWDVYKQLQNNYVDPSKLKTDELFYGSIKGMVDALGDSPTLFLDPKETKDYQNSQSGSYSGIGAELDFVEKAVIVVAPFEGSPAAKAGIEARDVITHVDEKSTANKTLSEVVTEIRGEAETKVKITILRPRENYKKYIFDIVRGNVYAPSIEAKATQDGVAIVKISRFTEATMTQWVSKWNGVAEDVARQYASGTIKGLVIDLRNDPGGYFDAAVVLAGDFLPKGSVVAYQRDRTGADQTFSTVSTPRLEKIPVTVLINGSSASASEIFAGAMKFYKRATIMGEDSYGKGTAQVILPISDGSTLHVTVSKWLLPDKSWLNPENTIKPDKEVVMDYTLRAKGIDNQMDEAVKGMK</sequence>
<evidence type="ECO:0000313" key="9">
    <source>
        <dbReference type="Proteomes" id="UP000228952"/>
    </source>
</evidence>
<dbReference type="Pfam" id="PF03572">
    <property type="entry name" value="Peptidase_S41"/>
    <property type="match status" value="1"/>
</dbReference>
<dbReference type="GO" id="GO:0004175">
    <property type="term" value="F:endopeptidase activity"/>
    <property type="evidence" value="ECO:0007669"/>
    <property type="project" value="TreeGrafter"/>
</dbReference>
<dbReference type="SUPFAM" id="SSF50156">
    <property type="entry name" value="PDZ domain-like"/>
    <property type="match status" value="1"/>
</dbReference>
<comment type="caution">
    <text evidence="8">The sequence shown here is derived from an EMBL/GenBank/DDBJ whole genome shotgun (WGS) entry which is preliminary data.</text>
</comment>
<evidence type="ECO:0000256" key="2">
    <source>
        <dbReference type="ARBA" id="ARBA00022670"/>
    </source>
</evidence>
<dbReference type="InterPro" id="IPR005151">
    <property type="entry name" value="Tail-specific_protease"/>
</dbReference>
<dbReference type="GO" id="GO:0006508">
    <property type="term" value="P:proteolysis"/>
    <property type="evidence" value="ECO:0007669"/>
    <property type="project" value="UniProtKB-KW"/>
</dbReference>
<dbReference type="InterPro" id="IPR036034">
    <property type="entry name" value="PDZ_sf"/>
</dbReference>
<dbReference type="InterPro" id="IPR004447">
    <property type="entry name" value="Peptidase_S41A"/>
</dbReference>
<dbReference type="NCBIfam" id="TIGR00225">
    <property type="entry name" value="prc"/>
    <property type="match status" value="1"/>
</dbReference>
<keyword evidence="6" id="KW-0472">Membrane</keyword>
<keyword evidence="6" id="KW-0812">Transmembrane</keyword>
<evidence type="ECO:0000256" key="4">
    <source>
        <dbReference type="ARBA" id="ARBA00022825"/>
    </source>
</evidence>
<dbReference type="SMART" id="SM00245">
    <property type="entry name" value="TSPc"/>
    <property type="match status" value="1"/>
</dbReference>
<dbReference type="PROSITE" id="PS50106">
    <property type="entry name" value="PDZ"/>
    <property type="match status" value="1"/>
</dbReference>
<dbReference type="Pfam" id="PF17820">
    <property type="entry name" value="PDZ_6"/>
    <property type="match status" value="1"/>
</dbReference>